<sequence>MTIVKSILVASFILLSSYYLYAGEKNEYADIRKNYENLIRNDIRAIPYINEYIKKAKKELDYPKLVQGYRDAVLYNPSEYKKLAYADSTIYAALRSKDDDLITYAYLGKGIVYYFSFKKFKPALDQYVKAYRYSKNTKNEYLKYKVIYHLGVVKSYLGYYEEAIDHFNECIAFFERKTKDKLHPNILYDHQRGYLNSLHQITICYGNLQQYSKADSIVTVALSNIADNKDFLLEKSYFFKSKGILKFYQDNYEGAIVDFHQSLPEIIKTGDFEWVSIIYFYLGKCYLKYDTEKSIRSFQKVDSIFNRHHFVVPRIRSNYEYLINYYKKEKDIGQQLYYTNQLLKADSLISKDFTYLSSKIHKEYDRQSLLDDKKYLLQTNHNRTLLTITFFVLTFIFLLLFILHYRKERNSTIKYKLLQEKFNAANSVEKGKGKSLIPVSVSKKMILSVEIIKELTEKLHAFEKNNEFIQKGLTQRKLALKLKTNTYYLSTFINETKGINFNRYIGEMRIHYITVLIYSHKKYLNYTIEALAEECGISTRQSFSDLFFEFNGMRPKDFIRKRKEEVDNS</sequence>
<feature type="transmembrane region" description="Helical" evidence="2">
    <location>
        <begin position="385"/>
        <end position="405"/>
    </location>
</feature>
<dbReference type="InterPro" id="IPR011990">
    <property type="entry name" value="TPR-like_helical_dom_sf"/>
</dbReference>
<accession>A0A1M6VV39</accession>
<evidence type="ECO:0000313" key="5">
    <source>
        <dbReference type="Proteomes" id="UP000184364"/>
    </source>
</evidence>
<reference evidence="5" key="1">
    <citation type="submission" date="2016-11" db="EMBL/GenBank/DDBJ databases">
        <authorList>
            <person name="Varghese N."/>
            <person name="Submissions S."/>
        </authorList>
    </citation>
    <scope>NUCLEOTIDE SEQUENCE [LARGE SCALE GENOMIC DNA]</scope>
    <source>
        <strain evidence="5">DSM 26899</strain>
    </source>
</reference>
<dbReference type="AlphaFoldDB" id="A0A1M6VV39"/>
<name>A0A1M6VV39_9FLAO</name>
<dbReference type="InterPro" id="IPR018060">
    <property type="entry name" value="HTH_AraC"/>
</dbReference>
<dbReference type="OrthoDB" id="5295174at2"/>
<dbReference type="EMBL" id="FRAV01000008">
    <property type="protein sequence ID" value="SHK85268.1"/>
    <property type="molecule type" value="Genomic_DNA"/>
</dbReference>
<keyword evidence="5" id="KW-1185">Reference proteome</keyword>
<dbReference type="SUPFAM" id="SSF48452">
    <property type="entry name" value="TPR-like"/>
    <property type="match status" value="2"/>
</dbReference>
<dbReference type="GO" id="GO:0003700">
    <property type="term" value="F:DNA-binding transcription factor activity"/>
    <property type="evidence" value="ECO:0007669"/>
    <property type="project" value="InterPro"/>
</dbReference>
<dbReference type="PROSITE" id="PS50005">
    <property type="entry name" value="TPR"/>
    <property type="match status" value="1"/>
</dbReference>
<keyword evidence="2" id="KW-0812">Transmembrane</keyword>
<protein>
    <submittedName>
        <fullName evidence="4">AraC-type DNA-binding protein</fullName>
    </submittedName>
</protein>
<keyword evidence="4" id="KW-0238">DNA-binding</keyword>
<keyword evidence="1" id="KW-0802">TPR repeat</keyword>
<dbReference type="Proteomes" id="UP000184364">
    <property type="component" value="Unassembled WGS sequence"/>
</dbReference>
<feature type="domain" description="HTH araC/xylS-type" evidence="3">
    <location>
        <begin position="457"/>
        <end position="561"/>
    </location>
</feature>
<keyword evidence="2" id="KW-1133">Transmembrane helix</keyword>
<dbReference type="SMART" id="SM00342">
    <property type="entry name" value="HTH_ARAC"/>
    <property type="match status" value="1"/>
</dbReference>
<evidence type="ECO:0000259" key="3">
    <source>
        <dbReference type="PROSITE" id="PS01124"/>
    </source>
</evidence>
<dbReference type="GO" id="GO:0043565">
    <property type="term" value="F:sequence-specific DNA binding"/>
    <property type="evidence" value="ECO:0007669"/>
    <property type="project" value="InterPro"/>
</dbReference>
<evidence type="ECO:0000256" key="1">
    <source>
        <dbReference type="PROSITE-ProRule" id="PRU00339"/>
    </source>
</evidence>
<keyword evidence="2" id="KW-0472">Membrane</keyword>
<organism evidence="4 5">
    <name type="scientific">Chryseobacterium polytrichastri</name>
    <dbReference type="NCBI Taxonomy" id="1302687"/>
    <lineage>
        <taxon>Bacteria</taxon>
        <taxon>Pseudomonadati</taxon>
        <taxon>Bacteroidota</taxon>
        <taxon>Flavobacteriia</taxon>
        <taxon>Flavobacteriales</taxon>
        <taxon>Weeksellaceae</taxon>
        <taxon>Chryseobacterium group</taxon>
        <taxon>Chryseobacterium</taxon>
    </lineage>
</organism>
<proteinExistence type="predicted"/>
<dbReference type="RefSeq" id="WP_073292236.1">
    <property type="nucleotide sequence ID" value="NZ_FRAV01000008.1"/>
</dbReference>
<evidence type="ECO:0000256" key="2">
    <source>
        <dbReference type="SAM" id="Phobius"/>
    </source>
</evidence>
<dbReference type="PROSITE" id="PS01124">
    <property type="entry name" value="HTH_ARAC_FAMILY_2"/>
    <property type="match status" value="1"/>
</dbReference>
<gene>
    <name evidence="4" type="ORF">SAMN05444267_1008150</name>
</gene>
<dbReference type="Gene3D" id="1.25.40.10">
    <property type="entry name" value="Tetratricopeptide repeat domain"/>
    <property type="match status" value="2"/>
</dbReference>
<feature type="repeat" description="TPR" evidence="1">
    <location>
        <begin position="144"/>
        <end position="177"/>
    </location>
</feature>
<evidence type="ECO:0000313" key="4">
    <source>
        <dbReference type="EMBL" id="SHK85268.1"/>
    </source>
</evidence>
<dbReference type="STRING" id="1302687.SAMN05444267_1008150"/>
<dbReference type="InterPro" id="IPR019734">
    <property type="entry name" value="TPR_rpt"/>
</dbReference>
<dbReference type="Gene3D" id="1.10.10.60">
    <property type="entry name" value="Homeodomain-like"/>
    <property type="match status" value="1"/>
</dbReference>